<keyword evidence="2" id="KW-1185">Reference proteome</keyword>
<sequence length="764" mass="77227">MSERRPARSMKYALKQSVRPTIAPLSAAIGGVLAAGSLQAATITVTTLQDGFIPGECTLRSAINAATLNAASDACIAGAAGVDRIEFDPGLSGTISLLAGESGYYDGSTLPIGESITIDGGDRITVEGTGDAPVFYAKYDPGTWDTEVTRFENITITGGGGNRGGGILSRGRELRLSNTDVVGNSAVTAGGGIWHNHPTSDISRFYISGNSTIESNQTTGASSRGGGIYVGGESATVQISQSTIAYNTSFGSGGGIERRVSVGGLRFYNSEVYNNTAKYGNGGGVNSISEAPGIGTSFFARNTEFRNNNASENGGGLALYDTGTGINNFGRFVFRGATLSGNVAGNVGGGAWLVRGDGSGTAADPVNSVVFEENTYSNRRSLITGNESATSAAGIYISVGNATDVTFTGVDIEYNVANDGNGAGAVVFAGDAGLGLSDTRFQNNTVAAGGAGGGLYAAINGGDFAASQVSFIDNAAQTGAGGARVNSTGGEIGFIYAEFRNNDSASFGGGLQIYGNPSQVSMGYSVVSGNSSVDGGGGMDLYVPGISSGLMEIKYSEFSENSAGNSGGAISLNAGSGSQMIIENSTISTNSASNLGGGLYSNAGATLDLKYSTVANNYAGSEGGGLFTDMNNGCQIDNTILAGNTATAGAEGQDLRIADGSTECNADHSLLSGKYSEFTNGTGNILFQDPLLGPLADNGGLGGRTHALLQGSPAIDAGNAGATVGDYDQRGAGFDRIFGAGLDMGAYEQQVIVDSIFSDRFQTP</sequence>
<dbReference type="EMBL" id="CP012154">
    <property type="protein sequence ID" value="AKS41434.1"/>
    <property type="molecule type" value="Genomic_DNA"/>
</dbReference>
<dbReference type="STRING" id="1579979.WM2015_1057"/>
<protein>
    <submittedName>
        <fullName evidence="1">Uncharacterized protein</fullName>
    </submittedName>
</protein>
<dbReference type="SUPFAM" id="SSF51126">
    <property type="entry name" value="Pectin lyase-like"/>
    <property type="match status" value="2"/>
</dbReference>
<dbReference type="PANTHER" id="PTHR11319">
    <property type="entry name" value="G PROTEIN-COUPLED RECEPTOR-RELATED"/>
    <property type="match status" value="1"/>
</dbReference>
<dbReference type="PATRIC" id="fig|1579979.3.peg.1080"/>
<dbReference type="InterPro" id="IPR059226">
    <property type="entry name" value="Choice_anch_Q_dom"/>
</dbReference>
<reference evidence="2" key="1">
    <citation type="submission" date="2015-07" db="EMBL/GenBank/DDBJ databases">
        <authorList>
            <person name="Kim K.M."/>
        </authorList>
    </citation>
    <scope>NUCLEOTIDE SEQUENCE [LARGE SCALE GENOMIC DNA]</scope>
    <source>
        <strain evidence="2">KCTC 42284</strain>
    </source>
</reference>
<proteinExistence type="predicted"/>
<dbReference type="InterPro" id="IPR011050">
    <property type="entry name" value="Pectin_lyase_fold/virulence"/>
</dbReference>
<name>A0A0K0XUP5_9GAMM</name>
<dbReference type="RefSeq" id="WP_049725071.1">
    <property type="nucleotide sequence ID" value="NZ_CP012154.1"/>
</dbReference>
<dbReference type="Proteomes" id="UP000066624">
    <property type="component" value="Chromosome"/>
</dbReference>
<evidence type="ECO:0000313" key="1">
    <source>
        <dbReference type="EMBL" id="AKS41434.1"/>
    </source>
</evidence>
<dbReference type="PANTHER" id="PTHR11319:SF35">
    <property type="entry name" value="OUTER MEMBRANE PROTEIN PMPC-RELATED"/>
    <property type="match status" value="1"/>
</dbReference>
<dbReference type="OrthoDB" id="5762010at2"/>
<dbReference type="SMART" id="SM00710">
    <property type="entry name" value="PbH1"/>
    <property type="match status" value="8"/>
</dbReference>
<organism evidence="1 2">
    <name type="scientific">Wenzhouxiangella marina</name>
    <dbReference type="NCBI Taxonomy" id="1579979"/>
    <lineage>
        <taxon>Bacteria</taxon>
        <taxon>Pseudomonadati</taxon>
        <taxon>Pseudomonadota</taxon>
        <taxon>Gammaproteobacteria</taxon>
        <taxon>Chromatiales</taxon>
        <taxon>Wenzhouxiangellaceae</taxon>
        <taxon>Wenzhouxiangella</taxon>
    </lineage>
</organism>
<gene>
    <name evidence="1" type="ORF">WM2015_1057</name>
</gene>
<dbReference type="InterPro" id="IPR006626">
    <property type="entry name" value="PbH1"/>
</dbReference>
<dbReference type="AlphaFoldDB" id="A0A0K0XUP5"/>
<dbReference type="KEGG" id="wma:WM2015_1057"/>
<dbReference type="NCBIfam" id="NF041518">
    <property type="entry name" value="choice_anch_Q"/>
    <property type="match status" value="1"/>
</dbReference>
<evidence type="ECO:0000313" key="2">
    <source>
        <dbReference type="Proteomes" id="UP000066624"/>
    </source>
</evidence>
<accession>A0A0K0XUP5</accession>